<dbReference type="Pfam" id="PF13833">
    <property type="entry name" value="EF-hand_8"/>
    <property type="match status" value="1"/>
</dbReference>
<proteinExistence type="predicted"/>
<evidence type="ECO:0000313" key="3">
    <source>
        <dbReference type="Proteomes" id="UP000085678"/>
    </source>
</evidence>
<accession>A0A1S3IXB4</accession>
<dbReference type="GO" id="GO:0005509">
    <property type="term" value="F:calcium ion binding"/>
    <property type="evidence" value="ECO:0007669"/>
    <property type="project" value="InterPro"/>
</dbReference>
<dbReference type="STRING" id="7574.A0A1S3IXB4"/>
<dbReference type="Pfam" id="PF13202">
    <property type="entry name" value="EF-hand_5"/>
    <property type="match status" value="1"/>
</dbReference>
<reference evidence="4" key="1">
    <citation type="submission" date="2025-08" db="UniProtKB">
        <authorList>
            <consortium name="RefSeq"/>
        </authorList>
    </citation>
    <scope>IDENTIFICATION</scope>
    <source>
        <tissue evidence="4">Gonads</tissue>
    </source>
</reference>
<organism evidence="3 4">
    <name type="scientific">Lingula anatina</name>
    <name type="common">Brachiopod</name>
    <name type="synonym">Lingula unguis</name>
    <dbReference type="NCBI Taxonomy" id="7574"/>
    <lineage>
        <taxon>Eukaryota</taxon>
        <taxon>Metazoa</taxon>
        <taxon>Spiralia</taxon>
        <taxon>Lophotrochozoa</taxon>
        <taxon>Brachiopoda</taxon>
        <taxon>Linguliformea</taxon>
        <taxon>Lingulata</taxon>
        <taxon>Lingulida</taxon>
        <taxon>Linguloidea</taxon>
        <taxon>Lingulidae</taxon>
        <taxon>Lingula</taxon>
    </lineage>
</organism>
<dbReference type="SMART" id="SM00054">
    <property type="entry name" value="EFh"/>
    <property type="match status" value="4"/>
</dbReference>
<dbReference type="InterPro" id="IPR011992">
    <property type="entry name" value="EF-hand-dom_pair"/>
</dbReference>
<dbReference type="Gene3D" id="1.10.238.10">
    <property type="entry name" value="EF-hand"/>
    <property type="match status" value="1"/>
</dbReference>
<protein>
    <submittedName>
        <fullName evidence="4">Calmodulin-like protein 9</fullName>
    </submittedName>
</protein>
<evidence type="ECO:0000256" key="1">
    <source>
        <dbReference type="ARBA" id="ARBA00022837"/>
    </source>
</evidence>
<dbReference type="AlphaFoldDB" id="A0A1S3IXB4"/>
<dbReference type="OrthoDB" id="6242242at2759"/>
<dbReference type="InterPro" id="IPR018247">
    <property type="entry name" value="EF_Hand_1_Ca_BS"/>
</dbReference>
<gene>
    <name evidence="4" type="primary">LOC106168193</name>
</gene>
<dbReference type="RefSeq" id="XP_013402616.1">
    <property type="nucleotide sequence ID" value="XM_013547162.1"/>
</dbReference>
<name>A0A1S3IXB4_LINAN</name>
<sequence>MPDDYQLVTGSKHWKRKMRTIFKCLDANCDGYLTRDDYETTGRRAAGYLGLNGDQCEDVVKQFLYAWDHLDKDIADKVAEEEYVHILFTIVNQDSFRRDLYPTRLATNFNLIDTDGNGLISKEEHAAFYKGMRISAEEANRAFYLMDSNGEGFISLEDCAKVYLEFVFTEDPNNKYNEILGPLVD</sequence>
<keyword evidence="1" id="KW-0106">Calcium</keyword>
<dbReference type="InterPro" id="IPR002048">
    <property type="entry name" value="EF_hand_dom"/>
</dbReference>
<keyword evidence="3" id="KW-1185">Reference proteome</keyword>
<evidence type="ECO:0000313" key="4">
    <source>
        <dbReference type="RefSeq" id="XP_013402616.1"/>
    </source>
</evidence>
<dbReference type="Proteomes" id="UP000085678">
    <property type="component" value="Unplaced"/>
</dbReference>
<evidence type="ECO:0000259" key="2">
    <source>
        <dbReference type="PROSITE" id="PS50222"/>
    </source>
</evidence>
<dbReference type="InParanoid" id="A0A1S3IXB4"/>
<dbReference type="GeneID" id="106168193"/>
<dbReference type="CDD" id="cd00051">
    <property type="entry name" value="EFh"/>
    <property type="match status" value="1"/>
</dbReference>
<dbReference type="SUPFAM" id="SSF47473">
    <property type="entry name" value="EF-hand"/>
    <property type="match status" value="1"/>
</dbReference>
<dbReference type="PROSITE" id="PS00018">
    <property type="entry name" value="EF_HAND_1"/>
    <property type="match status" value="1"/>
</dbReference>
<dbReference type="PROSITE" id="PS50222">
    <property type="entry name" value="EF_HAND_2"/>
    <property type="match status" value="2"/>
</dbReference>
<dbReference type="KEGG" id="lak:106168193"/>
<feature type="domain" description="EF-hand" evidence="2">
    <location>
        <begin position="100"/>
        <end position="135"/>
    </location>
</feature>
<feature type="domain" description="EF-hand" evidence="2">
    <location>
        <begin position="13"/>
        <end position="48"/>
    </location>
</feature>